<dbReference type="InterPro" id="IPR033124">
    <property type="entry name" value="Ser_caboxypep_his_AS"/>
</dbReference>
<dbReference type="FunFam" id="3.40.50.1820:FF:000118">
    <property type="entry name" value="Carboxypeptidase"/>
    <property type="match status" value="1"/>
</dbReference>
<reference evidence="8 9" key="1">
    <citation type="submission" date="2016-12" db="EMBL/GenBank/DDBJ databases">
        <title>The genomes of Aspergillus section Nigri reveals drivers in fungal speciation.</title>
        <authorList>
            <consortium name="DOE Joint Genome Institute"/>
            <person name="Vesth T.C."/>
            <person name="Nybo J."/>
            <person name="Theobald S."/>
            <person name="Brandl J."/>
            <person name="Frisvad J.C."/>
            <person name="Nielsen K.F."/>
            <person name="Lyhne E.K."/>
            <person name="Kogle M.E."/>
            <person name="Kuo A."/>
            <person name="Riley R."/>
            <person name="Clum A."/>
            <person name="Nolan M."/>
            <person name="Lipzen A."/>
            <person name="Salamov A."/>
            <person name="Henrissat B."/>
            <person name="Wiebenga A."/>
            <person name="De Vries R.P."/>
            <person name="Grigoriev I.V."/>
            <person name="Mortensen U.H."/>
            <person name="Andersen M.R."/>
            <person name="Baker S.E."/>
        </authorList>
    </citation>
    <scope>NUCLEOTIDE SEQUENCE [LARGE SCALE GENOMIC DNA]</scope>
    <source>
        <strain evidence="8 9">CBS 117.55</strain>
    </source>
</reference>
<dbReference type="PRINTS" id="PR00724">
    <property type="entry name" value="CRBOXYPTASEC"/>
</dbReference>
<dbReference type="SUPFAM" id="SSF53474">
    <property type="entry name" value="alpha/beta-Hydrolases"/>
    <property type="match status" value="1"/>
</dbReference>
<keyword evidence="9" id="KW-1185">Reference proteome</keyword>
<evidence type="ECO:0000256" key="4">
    <source>
        <dbReference type="ARBA" id="ARBA00022729"/>
    </source>
</evidence>
<sequence length="522" mass="57845">MRATTAVVSLVLLAGSAASLQNPHRRDVPAPLQRRSLASQAVTMESKTGDYEYLTNKTARFVVNGTSIPEVNWDIGESYAGLLPNTPAGNTSLFFWFFPSQNPKASDEITIWLNGGPGCSSLDGLIQENGPFLWQEGTYQPVPNPYSWTNLTNVVYVDQPAGTGFSPGPPTVNNEDDVAAQFNSWWKHFVDTFDLHGRKVYITGESYAGMYIPYISSAMLDQEDTTYFNVKGIQINDPSINSDSVMTYSPAVRALNHFSNILALNSTFLSYINEKADVCGYNAFLDEALTYPPPSPFPTAPNITDDCLVWDEIVMAAYNVNPCFNYYHLIDFCPYLWDVMGFPSLGFGPNDYFNRTDVQKVLNVPPTDYSMCSETNMFPNGDSSAPSSWGPLPGVIERTNNTIIGHGWLDFLLFYNGSLITIQNMTWNGKQGFQDPPVEPLFVPYHYGLAELWEGTEPYPYNLDAGAGYLGTAHTERGLTFSSVYLSGHEIPQYAPGAAYRQLEFLLGRISSLQDQGPYTTA</sequence>
<keyword evidence="6" id="KW-0325">Glycoprotein</keyword>
<gene>
    <name evidence="8" type="ORF">BO70DRAFT_390023</name>
</gene>
<dbReference type="EMBL" id="MSFL01000032">
    <property type="protein sequence ID" value="PWY69755.1"/>
    <property type="molecule type" value="Genomic_DNA"/>
</dbReference>
<evidence type="ECO:0000313" key="9">
    <source>
        <dbReference type="Proteomes" id="UP000247233"/>
    </source>
</evidence>
<proteinExistence type="inferred from homology"/>
<dbReference type="GO" id="GO:0004185">
    <property type="term" value="F:serine-type carboxypeptidase activity"/>
    <property type="evidence" value="ECO:0007669"/>
    <property type="project" value="UniProtKB-UniRule"/>
</dbReference>
<dbReference type="STRING" id="1448321.A0A317V6W6"/>
<dbReference type="Pfam" id="PF00450">
    <property type="entry name" value="Peptidase_S10"/>
    <property type="match status" value="1"/>
</dbReference>
<keyword evidence="5 7" id="KW-0378">Hydrolase</keyword>
<dbReference type="PANTHER" id="PTHR11802">
    <property type="entry name" value="SERINE PROTEASE FAMILY S10 SERINE CARBOXYPEPTIDASE"/>
    <property type="match status" value="1"/>
</dbReference>
<evidence type="ECO:0000256" key="1">
    <source>
        <dbReference type="ARBA" id="ARBA00009431"/>
    </source>
</evidence>
<evidence type="ECO:0000313" key="8">
    <source>
        <dbReference type="EMBL" id="PWY69755.1"/>
    </source>
</evidence>
<dbReference type="AlphaFoldDB" id="A0A317V6W6"/>
<dbReference type="PANTHER" id="PTHR11802:SF116">
    <property type="entry name" value="CARBOXYPEPTIDASE"/>
    <property type="match status" value="1"/>
</dbReference>
<comment type="similarity">
    <text evidence="1 7">Belongs to the peptidase S10 family.</text>
</comment>
<name>A0A317V6W6_9EURO</name>
<dbReference type="InterPro" id="IPR029058">
    <property type="entry name" value="AB_hydrolase_fold"/>
</dbReference>
<feature type="chain" id="PRO_5016193331" description="Carboxypeptidase" evidence="7">
    <location>
        <begin position="20"/>
        <end position="522"/>
    </location>
</feature>
<evidence type="ECO:0000256" key="5">
    <source>
        <dbReference type="ARBA" id="ARBA00022801"/>
    </source>
</evidence>
<dbReference type="GeneID" id="37068361"/>
<evidence type="ECO:0000256" key="2">
    <source>
        <dbReference type="ARBA" id="ARBA00022645"/>
    </source>
</evidence>
<evidence type="ECO:0000256" key="7">
    <source>
        <dbReference type="RuleBase" id="RU361156"/>
    </source>
</evidence>
<accession>A0A317V6W6</accession>
<evidence type="ECO:0000256" key="3">
    <source>
        <dbReference type="ARBA" id="ARBA00022670"/>
    </source>
</evidence>
<dbReference type="OrthoDB" id="443318at2759"/>
<feature type="signal peptide" evidence="7">
    <location>
        <begin position="1"/>
        <end position="19"/>
    </location>
</feature>
<dbReference type="GO" id="GO:0006508">
    <property type="term" value="P:proteolysis"/>
    <property type="evidence" value="ECO:0007669"/>
    <property type="project" value="UniProtKB-KW"/>
</dbReference>
<evidence type="ECO:0000256" key="6">
    <source>
        <dbReference type="ARBA" id="ARBA00023180"/>
    </source>
</evidence>
<dbReference type="RefSeq" id="XP_025395707.1">
    <property type="nucleotide sequence ID" value="XM_025546124.1"/>
</dbReference>
<dbReference type="Gene3D" id="3.40.50.1820">
    <property type="entry name" value="alpha/beta hydrolase"/>
    <property type="match status" value="1"/>
</dbReference>
<keyword evidence="2 7" id="KW-0121">Carboxypeptidase</keyword>
<comment type="caution">
    <text evidence="8">The sequence shown here is derived from an EMBL/GenBank/DDBJ whole genome shotgun (WGS) entry which is preliminary data.</text>
</comment>
<dbReference type="PROSITE" id="PS00131">
    <property type="entry name" value="CARBOXYPEPT_SER_SER"/>
    <property type="match status" value="1"/>
</dbReference>
<organism evidence="8 9">
    <name type="scientific">Aspergillus heteromorphus CBS 117.55</name>
    <dbReference type="NCBI Taxonomy" id="1448321"/>
    <lineage>
        <taxon>Eukaryota</taxon>
        <taxon>Fungi</taxon>
        <taxon>Dikarya</taxon>
        <taxon>Ascomycota</taxon>
        <taxon>Pezizomycotina</taxon>
        <taxon>Eurotiomycetes</taxon>
        <taxon>Eurotiomycetidae</taxon>
        <taxon>Eurotiales</taxon>
        <taxon>Aspergillaceae</taxon>
        <taxon>Aspergillus</taxon>
        <taxon>Aspergillus subgen. Circumdati</taxon>
    </lineage>
</organism>
<protein>
    <recommendedName>
        <fullName evidence="7">Carboxypeptidase</fullName>
        <ecNumber evidence="7">3.4.16.-</ecNumber>
    </recommendedName>
</protein>
<dbReference type="VEuPathDB" id="FungiDB:BO70DRAFT_390023"/>
<dbReference type="InterPro" id="IPR018202">
    <property type="entry name" value="Ser_caboxypep_ser_AS"/>
</dbReference>
<dbReference type="EC" id="3.4.16.-" evidence="7"/>
<dbReference type="Proteomes" id="UP000247233">
    <property type="component" value="Unassembled WGS sequence"/>
</dbReference>
<dbReference type="InterPro" id="IPR001563">
    <property type="entry name" value="Peptidase_S10"/>
</dbReference>
<keyword evidence="3 7" id="KW-0645">Protease</keyword>
<dbReference type="PROSITE" id="PS00560">
    <property type="entry name" value="CARBOXYPEPT_SER_HIS"/>
    <property type="match status" value="1"/>
</dbReference>
<keyword evidence="4 7" id="KW-0732">Signal</keyword>